<sequence>MRPSRSRHGNRDCLCQPRIQGDGIWQEHSIPARTPFASRRSTDNVGAIGERDGQGLVGIQTGVSAVCTQTHDFPGVGWRGLLGDGTCSPPVGGGGATWCLERHSLQKGGLCSVCGKLLKRKHLLHIRTPPTKKLQNCVKHSNRTFTYRHGESECYIAKIGCIWFWESGQNPIFPPHGPIPQGRF</sequence>
<name>A0AAV7TBS3_PLEWA</name>
<comment type="caution">
    <text evidence="1">The sequence shown here is derived from an EMBL/GenBank/DDBJ whole genome shotgun (WGS) entry which is preliminary data.</text>
</comment>
<evidence type="ECO:0000313" key="1">
    <source>
        <dbReference type="EMBL" id="KAJ1173751.1"/>
    </source>
</evidence>
<proteinExistence type="predicted"/>
<dbReference type="Proteomes" id="UP001066276">
    <property type="component" value="Chromosome 4_1"/>
</dbReference>
<accession>A0AAV7TBS3</accession>
<dbReference type="AlphaFoldDB" id="A0AAV7TBS3"/>
<protein>
    <submittedName>
        <fullName evidence="1">Uncharacterized protein</fullName>
    </submittedName>
</protein>
<dbReference type="EMBL" id="JANPWB010000007">
    <property type="protein sequence ID" value="KAJ1173751.1"/>
    <property type="molecule type" value="Genomic_DNA"/>
</dbReference>
<evidence type="ECO:0000313" key="2">
    <source>
        <dbReference type="Proteomes" id="UP001066276"/>
    </source>
</evidence>
<organism evidence="1 2">
    <name type="scientific">Pleurodeles waltl</name>
    <name type="common">Iberian ribbed newt</name>
    <dbReference type="NCBI Taxonomy" id="8319"/>
    <lineage>
        <taxon>Eukaryota</taxon>
        <taxon>Metazoa</taxon>
        <taxon>Chordata</taxon>
        <taxon>Craniata</taxon>
        <taxon>Vertebrata</taxon>
        <taxon>Euteleostomi</taxon>
        <taxon>Amphibia</taxon>
        <taxon>Batrachia</taxon>
        <taxon>Caudata</taxon>
        <taxon>Salamandroidea</taxon>
        <taxon>Salamandridae</taxon>
        <taxon>Pleurodelinae</taxon>
        <taxon>Pleurodeles</taxon>
    </lineage>
</organism>
<reference evidence="1" key="1">
    <citation type="journal article" date="2022" name="bioRxiv">
        <title>Sequencing and chromosome-scale assembly of the giantPleurodeles waltlgenome.</title>
        <authorList>
            <person name="Brown T."/>
            <person name="Elewa A."/>
            <person name="Iarovenko S."/>
            <person name="Subramanian E."/>
            <person name="Araus A.J."/>
            <person name="Petzold A."/>
            <person name="Susuki M."/>
            <person name="Suzuki K.-i.T."/>
            <person name="Hayashi T."/>
            <person name="Toyoda A."/>
            <person name="Oliveira C."/>
            <person name="Osipova E."/>
            <person name="Leigh N.D."/>
            <person name="Simon A."/>
            <person name="Yun M.H."/>
        </authorList>
    </citation>
    <scope>NUCLEOTIDE SEQUENCE</scope>
    <source>
        <strain evidence="1">20211129_DDA</strain>
        <tissue evidence="1">Liver</tissue>
    </source>
</reference>
<gene>
    <name evidence="1" type="ORF">NDU88_005577</name>
</gene>
<keyword evidence="2" id="KW-1185">Reference proteome</keyword>